<evidence type="ECO:0000313" key="6">
    <source>
        <dbReference type="EMBL" id="GAA6498312.1"/>
    </source>
</evidence>
<comment type="similarity">
    <text evidence="1">Belongs to the ABC transporter superfamily.</text>
</comment>
<evidence type="ECO:0000256" key="4">
    <source>
        <dbReference type="ARBA" id="ARBA00022840"/>
    </source>
</evidence>
<evidence type="ECO:0000256" key="3">
    <source>
        <dbReference type="ARBA" id="ARBA00022741"/>
    </source>
</evidence>
<accession>A0ABQ0BP44</accession>
<dbReference type="Pfam" id="PF00005">
    <property type="entry name" value="ABC_tran"/>
    <property type="match status" value="1"/>
</dbReference>
<protein>
    <submittedName>
        <fullName evidence="6">ABC transporter ATP-binding protein</fullName>
    </submittedName>
</protein>
<dbReference type="RefSeq" id="WP_227210806.1">
    <property type="nucleotide sequence ID" value="NZ_BAABZQ010000001.1"/>
</dbReference>
<keyword evidence="3" id="KW-0547">Nucleotide-binding</keyword>
<dbReference type="Proteomes" id="UP001600941">
    <property type="component" value="Unassembled WGS sequence"/>
</dbReference>
<dbReference type="Gene3D" id="3.40.50.300">
    <property type="entry name" value="P-loop containing nucleotide triphosphate hydrolases"/>
    <property type="match status" value="1"/>
</dbReference>
<gene>
    <name evidence="6" type="ORF">K340107D12_11280</name>
</gene>
<keyword evidence="4 6" id="KW-0067">ATP-binding</keyword>
<dbReference type="InterPro" id="IPR003593">
    <property type="entry name" value="AAA+_ATPase"/>
</dbReference>
<evidence type="ECO:0000313" key="7">
    <source>
        <dbReference type="Proteomes" id="UP001600941"/>
    </source>
</evidence>
<keyword evidence="7" id="KW-1185">Reference proteome</keyword>
<dbReference type="InterPro" id="IPR027417">
    <property type="entry name" value="P-loop_NTPase"/>
</dbReference>
<dbReference type="EMBL" id="BAABZQ010000001">
    <property type="protein sequence ID" value="GAA6498312.1"/>
    <property type="molecule type" value="Genomic_DNA"/>
</dbReference>
<dbReference type="PROSITE" id="PS00211">
    <property type="entry name" value="ABC_TRANSPORTER_1"/>
    <property type="match status" value="1"/>
</dbReference>
<dbReference type="GO" id="GO:0005524">
    <property type="term" value="F:ATP binding"/>
    <property type="evidence" value="ECO:0007669"/>
    <property type="project" value="UniProtKB-KW"/>
</dbReference>
<evidence type="ECO:0000256" key="2">
    <source>
        <dbReference type="ARBA" id="ARBA00022448"/>
    </source>
</evidence>
<organism evidence="6 7">
    <name type="scientific">Blautia parvula</name>
    <dbReference type="NCBI Taxonomy" id="2877527"/>
    <lineage>
        <taxon>Bacteria</taxon>
        <taxon>Bacillati</taxon>
        <taxon>Bacillota</taxon>
        <taxon>Clostridia</taxon>
        <taxon>Lachnospirales</taxon>
        <taxon>Lachnospiraceae</taxon>
        <taxon>Blautia</taxon>
    </lineage>
</organism>
<dbReference type="PROSITE" id="PS50893">
    <property type="entry name" value="ABC_TRANSPORTER_2"/>
    <property type="match status" value="1"/>
</dbReference>
<comment type="caution">
    <text evidence="6">The sequence shown here is derived from an EMBL/GenBank/DDBJ whole genome shotgun (WGS) entry which is preliminary data.</text>
</comment>
<dbReference type="SUPFAM" id="SSF52540">
    <property type="entry name" value="P-loop containing nucleoside triphosphate hydrolases"/>
    <property type="match status" value="1"/>
</dbReference>
<feature type="domain" description="ABC transporter" evidence="5">
    <location>
        <begin position="5"/>
        <end position="233"/>
    </location>
</feature>
<dbReference type="PANTHER" id="PTHR43335:SF8">
    <property type="entry name" value="ABC TRANSPORTER, ATP-BINDING PROTEIN"/>
    <property type="match status" value="1"/>
</dbReference>
<evidence type="ECO:0000256" key="1">
    <source>
        <dbReference type="ARBA" id="ARBA00005417"/>
    </source>
</evidence>
<dbReference type="PANTHER" id="PTHR43335">
    <property type="entry name" value="ABC TRANSPORTER, ATP-BINDING PROTEIN"/>
    <property type="match status" value="1"/>
</dbReference>
<dbReference type="InterPro" id="IPR017871">
    <property type="entry name" value="ABC_transporter-like_CS"/>
</dbReference>
<dbReference type="InterPro" id="IPR003439">
    <property type="entry name" value="ABC_transporter-like_ATP-bd"/>
</dbReference>
<sequence length="304" mass="34306">MTYILQTNHVTKSIGKKELVRDVNIHIKKGEIYGFLGPNGAGKTTVMKMITNLWKPTEGEIEIFGEKLTPTSYGVLKRMGSIIEFPTFYETMSGYDNLVLHCEYMGYHNPGSIENALELLHLTEAGSKPVKSYSLGMKQRLGIARTILTKPELLVLDEPTNGLDPAGMKQIRDLLKMLCAEYHITVMISTHILSEIESIADTIGVIDHGKLVKEVPMKEVAEMNTSYIYLEVNDNKRASYVLADKLELDNFKIMDGHRIRIYDSRVTTQEITRVMHDNGVEVISIGKQMETLEDYFLKLTADGK</sequence>
<reference evidence="6 7" key="1">
    <citation type="submission" date="2024-04" db="EMBL/GenBank/DDBJ databases">
        <title>Defined microbial consortia suppress multidrug-resistant proinflammatory Enterobacteriaceae via ecological control.</title>
        <authorList>
            <person name="Furuichi M."/>
            <person name="Kawaguchi T."/>
            <person name="Pust M."/>
            <person name="Yasuma K."/>
            <person name="Plichta D."/>
            <person name="Hasegawa N."/>
            <person name="Ohya T."/>
            <person name="Bhattarai S."/>
            <person name="Sasajima S."/>
            <person name="Aoto Y."/>
            <person name="Tuganbaev T."/>
            <person name="Yaginuma M."/>
            <person name="Ueda M."/>
            <person name="Okahashi N."/>
            <person name="Amafuji K."/>
            <person name="Kiridooshi Y."/>
            <person name="Sugita K."/>
            <person name="Strazar M."/>
            <person name="Skelly A."/>
            <person name="Suda W."/>
            <person name="Hattori M."/>
            <person name="Nakamoto N."/>
            <person name="Caballero S."/>
            <person name="Norman J."/>
            <person name="Olle B."/>
            <person name="Tanoue T."/>
            <person name="Arita M."/>
            <person name="Bucci V."/>
            <person name="Atarashi K."/>
            <person name="Xavier R."/>
            <person name="Honda K."/>
        </authorList>
    </citation>
    <scope>NUCLEOTIDE SEQUENCE [LARGE SCALE GENOMIC DNA]</scope>
    <source>
        <strain evidence="7">k34-0107-D12</strain>
    </source>
</reference>
<evidence type="ECO:0000259" key="5">
    <source>
        <dbReference type="PROSITE" id="PS50893"/>
    </source>
</evidence>
<name>A0ABQ0BP44_9FIRM</name>
<dbReference type="SMART" id="SM00382">
    <property type="entry name" value="AAA"/>
    <property type="match status" value="1"/>
</dbReference>
<proteinExistence type="inferred from homology"/>
<keyword evidence="2" id="KW-0813">Transport</keyword>